<sequence length="75" mass="8980">MRVKLLRIVNPILFILMLIQAISGLGQRYAGQDFFILLRRIHLPNGILLVIFFIIHLYLNWGWVKMNFLKPRFKK</sequence>
<reference evidence="3 4" key="1">
    <citation type="journal article" date="2015" name="Microbiome">
        <title>Genomic resolution of linkages in carbon, nitrogen, and sulfur cycling among widespread estuary sediment bacteria.</title>
        <authorList>
            <person name="Baker B.J."/>
            <person name="Lazar C.S."/>
            <person name="Teske A.P."/>
            <person name="Dick G.J."/>
        </authorList>
    </citation>
    <scope>NUCLEOTIDE SEQUENCE [LARGE SCALE GENOMIC DNA]</scope>
    <source>
        <strain evidence="3">SM1_77</strain>
    </source>
</reference>
<evidence type="ECO:0000313" key="3">
    <source>
        <dbReference type="EMBL" id="KPL15051.1"/>
    </source>
</evidence>
<name>A0A0S8K1K7_UNCW3</name>
<feature type="transmembrane region" description="Helical" evidence="1">
    <location>
        <begin position="12"/>
        <end position="30"/>
    </location>
</feature>
<feature type="domain" description="Flavinylation-associated cytochrome" evidence="2">
    <location>
        <begin position="8"/>
        <end position="61"/>
    </location>
</feature>
<dbReference type="AlphaFoldDB" id="A0A0S8K1K7"/>
<protein>
    <recommendedName>
        <fullName evidence="2">Flavinylation-associated cytochrome domain-containing protein</fullName>
    </recommendedName>
</protein>
<feature type="transmembrane region" description="Helical" evidence="1">
    <location>
        <begin position="42"/>
        <end position="64"/>
    </location>
</feature>
<evidence type="ECO:0000259" key="2">
    <source>
        <dbReference type="Pfam" id="PF14358"/>
    </source>
</evidence>
<dbReference type="Proteomes" id="UP000050975">
    <property type="component" value="Unassembled WGS sequence"/>
</dbReference>
<organism evidence="3 4">
    <name type="scientific">candidate division WOR_3 bacterium SM1_77</name>
    <dbReference type="NCBI Taxonomy" id="1703778"/>
    <lineage>
        <taxon>Bacteria</taxon>
        <taxon>Bacteria division WOR-3</taxon>
    </lineage>
</organism>
<evidence type="ECO:0000256" key="1">
    <source>
        <dbReference type="SAM" id="Phobius"/>
    </source>
</evidence>
<dbReference type="InterPro" id="IPR025517">
    <property type="entry name" value="DUF4405"/>
</dbReference>
<dbReference type="EMBL" id="LJVE01000025">
    <property type="protein sequence ID" value="KPL15051.1"/>
    <property type="molecule type" value="Genomic_DNA"/>
</dbReference>
<dbReference type="Pfam" id="PF14358">
    <property type="entry name" value="DUF4405"/>
    <property type="match status" value="1"/>
</dbReference>
<keyword evidence="1" id="KW-0812">Transmembrane</keyword>
<proteinExistence type="predicted"/>
<keyword evidence="1" id="KW-1133">Transmembrane helix</keyword>
<accession>A0A0S8K1K7</accession>
<gene>
    <name evidence="3" type="ORF">AMJ74_02205</name>
</gene>
<keyword evidence="1" id="KW-0472">Membrane</keyword>
<comment type="caution">
    <text evidence="3">The sequence shown here is derived from an EMBL/GenBank/DDBJ whole genome shotgun (WGS) entry which is preliminary data.</text>
</comment>
<evidence type="ECO:0000313" key="4">
    <source>
        <dbReference type="Proteomes" id="UP000050975"/>
    </source>
</evidence>